<dbReference type="AlphaFoldDB" id="A0A7K0DPX2"/>
<dbReference type="Proteomes" id="UP000431401">
    <property type="component" value="Unassembled WGS sequence"/>
</dbReference>
<protein>
    <submittedName>
        <fullName evidence="1">Uncharacterized protein</fullName>
    </submittedName>
</protein>
<dbReference type="RefSeq" id="WP_194290891.1">
    <property type="nucleotide sequence ID" value="NZ_WEGI01000007.1"/>
</dbReference>
<evidence type="ECO:0000313" key="1">
    <source>
        <dbReference type="EMBL" id="MQY27816.1"/>
    </source>
</evidence>
<gene>
    <name evidence="1" type="ORF">NRB56_33990</name>
</gene>
<accession>A0A7K0DPX2</accession>
<name>A0A7K0DPX2_9NOCA</name>
<reference evidence="1 2" key="1">
    <citation type="submission" date="2019-10" db="EMBL/GenBank/DDBJ databases">
        <title>Nocardia macrotermitis sp. nov. and Nocardia aurantia sp. nov., isolated from the gut of fungus growing-termite Macrotermes natalensis.</title>
        <authorList>
            <person name="Benndorf R."/>
            <person name="Schwitalla J."/>
            <person name="Martin K."/>
            <person name="De Beer W."/>
            <person name="Kaster A.-K."/>
            <person name="Vollmers J."/>
            <person name="Poulsen M."/>
            <person name="Beemelmanns C."/>
        </authorList>
    </citation>
    <scope>NUCLEOTIDE SEQUENCE [LARGE SCALE GENOMIC DNA]</scope>
    <source>
        <strain evidence="1 2">RB56</strain>
    </source>
</reference>
<proteinExistence type="predicted"/>
<evidence type="ECO:0000313" key="2">
    <source>
        <dbReference type="Proteomes" id="UP000431401"/>
    </source>
</evidence>
<sequence length="95" mass="11461">MEYEWWIGSGRFFDRARVRRWEVMDVLYSSHRWPRPVTTPEGAPALTVWGRTEEGRPLVVLLRRLHSDLDTWQILLAAEMRPHQLKEYIAWEAER</sequence>
<comment type="caution">
    <text evidence="1">The sequence shown here is derived from an EMBL/GenBank/DDBJ whole genome shotgun (WGS) entry which is preliminary data.</text>
</comment>
<dbReference type="EMBL" id="WEGI01000007">
    <property type="protein sequence ID" value="MQY27816.1"/>
    <property type="molecule type" value="Genomic_DNA"/>
</dbReference>
<keyword evidence="2" id="KW-1185">Reference proteome</keyword>
<organism evidence="1 2">
    <name type="scientific">Nocardia aurantia</name>
    <dbReference type="NCBI Taxonomy" id="2585199"/>
    <lineage>
        <taxon>Bacteria</taxon>
        <taxon>Bacillati</taxon>
        <taxon>Actinomycetota</taxon>
        <taxon>Actinomycetes</taxon>
        <taxon>Mycobacteriales</taxon>
        <taxon>Nocardiaceae</taxon>
        <taxon>Nocardia</taxon>
    </lineage>
</organism>